<sequence>MHSVGVQRVLRAPRLPITEKSWAPCKSKGLLEAFRRCVARTRTGSGLTGQGLLDGDRIMLLKVCGVGPIVPGFPNADIAIASGGGSSYSFGASDFITAGGGEYAMCWCQPGNGNVCTGPTNFLTNVGILIVTGAASDHDLSCVQGFDCQVTNFRGVGLADGDQIQVLLECGTGSSIANWPNQGIAVATGGGSEYLSWQGTSLAVQFGNYRICWCMLGWDCTTTAGFKMDAGALRVVGINPGQSRSCHVGAPCQIDALAGSNLRTGDLMKIMTTCGSGDEVRPTEPQKVDQWLQMITRAPNGSQTGA</sequence>
<evidence type="ECO:0000313" key="2">
    <source>
        <dbReference type="Proteomes" id="UP001642464"/>
    </source>
</evidence>
<keyword evidence="2" id="KW-1185">Reference proteome</keyword>
<reference evidence="1 2" key="1">
    <citation type="submission" date="2024-02" db="EMBL/GenBank/DDBJ databases">
        <authorList>
            <person name="Chen Y."/>
            <person name="Shah S."/>
            <person name="Dougan E. K."/>
            <person name="Thang M."/>
            <person name="Chan C."/>
        </authorList>
    </citation>
    <scope>NUCLEOTIDE SEQUENCE [LARGE SCALE GENOMIC DNA]</scope>
</reference>
<protein>
    <recommendedName>
        <fullName evidence="3">Altered inheritance of mitochondria protein 24, mitochondrial</fullName>
    </recommendedName>
</protein>
<evidence type="ECO:0008006" key="3">
    <source>
        <dbReference type="Google" id="ProtNLM"/>
    </source>
</evidence>
<evidence type="ECO:0000313" key="1">
    <source>
        <dbReference type="EMBL" id="CAK9023373.1"/>
    </source>
</evidence>
<name>A0ABP0KAU4_9DINO</name>
<accession>A0ABP0KAU4</accession>
<dbReference type="Proteomes" id="UP001642464">
    <property type="component" value="Unassembled WGS sequence"/>
</dbReference>
<comment type="caution">
    <text evidence="1">The sequence shown here is derived from an EMBL/GenBank/DDBJ whole genome shotgun (WGS) entry which is preliminary data.</text>
</comment>
<gene>
    <name evidence="1" type="ORF">SCF082_LOCUS16181</name>
</gene>
<proteinExistence type="predicted"/>
<dbReference type="EMBL" id="CAXAMM010010446">
    <property type="protein sequence ID" value="CAK9023373.1"/>
    <property type="molecule type" value="Genomic_DNA"/>
</dbReference>
<organism evidence="1 2">
    <name type="scientific">Durusdinium trenchii</name>
    <dbReference type="NCBI Taxonomy" id="1381693"/>
    <lineage>
        <taxon>Eukaryota</taxon>
        <taxon>Sar</taxon>
        <taxon>Alveolata</taxon>
        <taxon>Dinophyceae</taxon>
        <taxon>Suessiales</taxon>
        <taxon>Symbiodiniaceae</taxon>
        <taxon>Durusdinium</taxon>
    </lineage>
</organism>